<organism evidence="2 3">
    <name type="scientific">Methanothermobacter tenebrarum</name>
    <dbReference type="NCBI Taxonomy" id="680118"/>
    <lineage>
        <taxon>Archaea</taxon>
        <taxon>Methanobacteriati</taxon>
        <taxon>Methanobacteriota</taxon>
        <taxon>Methanomada group</taxon>
        <taxon>Methanobacteria</taxon>
        <taxon>Methanobacteriales</taxon>
        <taxon>Methanobacteriaceae</taxon>
        <taxon>Methanothermobacter</taxon>
    </lineage>
</organism>
<evidence type="ECO:0000313" key="3">
    <source>
        <dbReference type="Proteomes" id="UP000249782"/>
    </source>
</evidence>
<dbReference type="InterPro" id="IPR004323">
    <property type="entry name" value="Ion_tolerance_CutA"/>
</dbReference>
<protein>
    <submittedName>
        <fullName evidence="2">Divalent-cation tolerance protein CutA</fullName>
    </submittedName>
</protein>
<comment type="caution">
    <text evidence="2">The sequence shown here is derived from an EMBL/GenBank/DDBJ whole genome shotgun (WGS) entry which is preliminary data.</text>
</comment>
<comment type="similarity">
    <text evidence="1">Belongs to the CutA family.</text>
</comment>
<accession>A0A328PBB0</accession>
<dbReference type="OrthoDB" id="8015at2157"/>
<keyword evidence="3" id="KW-1185">Reference proteome</keyword>
<dbReference type="GO" id="GO:0010038">
    <property type="term" value="P:response to metal ion"/>
    <property type="evidence" value="ECO:0007669"/>
    <property type="project" value="InterPro"/>
</dbReference>
<dbReference type="SUPFAM" id="SSF54913">
    <property type="entry name" value="GlnB-like"/>
    <property type="match status" value="1"/>
</dbReference>
<dbReference type="RefSeq" id="WP_112094137.1">
    <property type="nucleotide sequence ID" value="NZ_QLOE01000006.1"/>
</dbReference>
<dbReference type="PANTHER" id="PTHR23419:SF8">
    <property type="entry name" value="FI09726P"/>
    <property type="match status" value="1"/>
</dbReference>
<proteinExistence type="inferred from homology"/>
<dbReference type="GO" id="GO:0005507">
    <property type="term" value="F:copper ion binding"/>
    <property type="evidence" value="ECO:0007669"/>
    <property type="project" value="TreeGrafter"/>
</dbReference>
<name>A0A328PBB0_9EURY</name>
<dbReference type="InterPro" id="IPR015867">
    <property type="entry name" value="N-reg_PII/ATP_PRibTrfase_C"/>
</dbReference>
<dbReference type="AlphaFoldDB" id="A0A328PBB0"/>
<dbReference type="Proteomes" id="UP000249782">
    <property type="component" value="Unassembled WGS sequence"/>
</dbReference>
<dbReference type="Pfam" id="PF03091">
    <property type="entry name" value="CutA1"/>
    <property type="match status" value="1"/>
</dbReference>
<gene>
    <name evidence="2" type="ORF">DPC56_05850</name>
</gene>
<dbReference type="EMBL" id="QLOE01000006">
    <property type="protein sequence ID" value="RAO78950.1"/>
    <property type="molecule type" value="Genomic_DNA"/>
</dbReference>
<dbReference type="PANTHER" id="PTHR23419">
    <property type="entry name" value="DIVALENT CATION TOLERANCE CUTA-RELATED"/>
    <property type="match status" value="1"/>
</dbReference>
<dbReference type="InterPro" id="IPR011322">
    <property type="entry name" value="N-reg_PII-like_a/b"/>
</dbReference>
<sequence>MFAMVYITTSGLEESERIGKILVKERLAGCVNIIPSIKSFYWWDDKIEEDEESILIVKTIEENVKEIIKRVKALHSYENPCIIHIPIKGGSEDYLKWLLGEIR</sequence>
<evidence type="ECO:0000313" key="2">
    <source>
        <dbReference type="EMBL" id="RAO78950.1"/>
    </source>
</evidence>
<reference evidence="2 3" key="1">
    <citation type="submission" date="2018-06" db="EMBL/GenBank/DDBJ databases">
        <title>Draft genome sequence of hyperthermophilic methanogen Methanothermobacter tenebrarum sp. MCM-B 1447.</title>
        <authorList>
            <person name="Pore S.D."/>
            <person name="Dagar S."/>
            <person name="Dhakephalkar P.K."/>
        </authorList>
    </citation>
    <scope>NUCLEOTIDE SEQUENCE [LARGE SCALE GENOMIC DNA]</scope>
    <source>
        <strain evidence="2 3">MCM B 1447</strain>
    </source>
</reference>
<evidence type="ECO:0000256" key="1">
    <source>
        <dbReference type="ARBA" id="ARBA00010169"/>
    </source>
</evidence>
<dbReference type="Gene3D" id="3.30.70.120">
    <property type="match status" value="1"/>
</dbReference>